<comment type="function">
    <text evidence="5">Serine hydrolase involved in the detoxification of formaldehyde.</text>
</comment>
<dbReference type="GO" id="GO:0018738">
    <property type="term" value="F:S-formylglutathione hydrolase activity"/>
    <property type="evidence" value="ECO:0007669"/>
    <property type="project" value="UniProtKB-EC"/>
</dbReference>
<evidence type="ECO:0000256" key="4">
    <source>
        <dbReference type="NCBIfam" id="TIGR02821"/>
    </source>
</evidence>
<dbReference type="InterPro" id="IPR000801">
    <property type="entry name" value="Esterase-like"/>
</dbReference>
<keyword evidence="2 5" id="KW-0378">Hydrolase</keyword>
<dbReference type="NCBIfam" id="TIGR02821">
    <property type="entry name" value="fghA_ester_D"/>
    <property type="match status" value="1"/>
</dbReference>
<dbReference type="InterPro" id="IPR014186">
    <property type="entry name" value="S-formylglutathione_hydrol"/>
</dbReference>
<dbReference type="EC" id="3.1.2.12" evidence="4 5"/>
<dbReference type="PANTHER" id="PTHR10061">
    <property type="entry name" value="S-FORMYLGLUTATHIONE HYDROLASE"/>
    <property type="match status" value="1"/>
</dbReference>
<organism evidence="6 7">
    <name type="scientific">Sphingomonas quercus</name>
    <dbReference type="NCBI Taxonomy" id="2842451"/>
    <lineage>
        <taxon>Bacteria</taxon>
        <taxon>Pseudomonadati</taxon>
        <taxon>Pseudomonadota</taxon>
        <taxon>Alphaproteobacteria</taxon>
        <taxon>Sphingomonadales</taxon>
        <taxon>Sphingomonadaceae</taxon>
        <taxon>Sphingomonas</taxon>
    </lineage>
</organism>
<evidence type="ECO:0000256" key="1">
    <source>
        <dbReference type="ARBA" id="ARBA00022487"/>
    </source>
</evidence>
<accession>A0ABS6BK95</accession>
<reference evidence="6 7" key="1">
    <citation type="submission" date="2021-06" db="EMBL/GenBank/DDBJ databases">
        <title>Sphingomonas sp. XMGL2, whole genome shotgun sequencing project.</title>
        <authorList>
            <person name="Zhao G."/>
            <person name="Shen L."/>
        </authorList>
    </citation>
    <scope>NUCLEOTIDE SEQUENCE [LARGE SCALE GENOMIC DNA]</scope>
    <source>
        <strain evidence="6 7">XMGL2</strain>
    </source>
</reference>
<keyword evidence="1 5" id="KW-0719">Serine esterase</keyword>
<dbReference type="PANTHER" id="PTHR10061:SF0">
    <property type="entry name" value="S-FORMYLGLUTATHIONE HYDROLASE"/>
    <property type="match status" value="1"/>
</dbReference>
<dbReference type="Pfam" id="PF00756">
    <property type="entry name" value="Esterase"/>
    <property type="match status" value="1"/>
</dbReference>
<evidence type="ECO:0000256" key="3">
    <source>
        <dbReference type="ARBA" id="ARBA00047590"/>
    </source>
</evidence>
<dbReference type="EMBL" id="JAHKRT010000006">
    <property type="protein sequence ID" value="MBU3078723.1"/>
    <property type="molecule type" value="Genomic_DNA"/>
</dbReference>
<dbReference type="Proteomes" id="UP000776276">
    <property type="component" value="Unassembled WGS sequence"/>
</dbReference>
<proteinExistence type="inferred from homology"/>
<dbReference type="RefSeq" id="WP_216325399.1">
    <property type="nucleotide sequence ID" value="NZ_JAHKRT010000006.1"/>
</dbReference>
<keyword evidence="7" id="KW-1185">Reference proteome</keyword>
<evidence type="ECO:0000256" key="5">
    <source>
        <dbReference type="RuleBase" id="RU363068"/>
    </source>
</evidence>
<evidence type="ECO:0000313" key="6">
    <source>
        <dbReference type="EMBL" id="MBU3078723.1"/>
    </source>
</evidence>
<comment type="catalytic activity">
    <reaction evidence="3 5">
        <text>S-formylglutathione + H2O = formate + glutathione + H(+)</text>
        <dbReference type="Rhea" id="RHEA:14961"/>
        <dbReference type="ChEBI" id="CHEBI:15377"/>
        <dbReference type="ChEBI" id="CHEBI:15378"/>
        <dbReference type="ChEBI" id="CHEBI:15740"/>
        <dbReference type="ChEBI" id="CHEBI:57688"/>
        <dbReference type="ChEBI" id="CHEBI:57925"/>
        <dbReference type="EC" id="3.1.2.12"/>
    </reaction>
</comment>
<comment type="caution">
    <text evidence="6">The sequence shown here is derived from an EMBL/GenBank/DDBJ whole genome shotgun (WGS) entry which is preliminary data.</text>
</comment>
<protein>
    <recommendedName>
        <fullName evidence="4 5">S-formylglutathione hydrolase</fullName>
        <ecNumber evidence="4 5">3.1.2.12</ecNumber>
    </recommendedName>
</protein>
<name>A0ABS6BK95_9SPHN</name>
<comment type="similarity">
    <text evidence="5">Belongs to the esterase D family.</text>
</comment>
<gene>
    <name evidence="6" type="primary">fghA</name>
    <name evidence="6" type="ORF">KOF26_12675</name>
</gene>
<evidence type="ECO:0000256" key="2">
    <source>
        <dbReference type="ARBA" id="ARBA00022801"/>
    </source>
</evidence>
<sequence length="278" mass="30387">METVATYRAHGGTQGVYRHASTETRTDMSFAVFVPPHAEGARLPVVWYLSGLTCTHANVMEKGEYRRACAELGLILVAPDTSPRGEGVPDDAEGAYDFGLGAGFYVDATEAPWAANYRMWSYVTAELPALVAAHFPADMARQSIMGHSMGGHGALTIGLSFPERYRAISAFAPIVAPALVPWGRKALGRYLGEDKAAWRRHDALALIEDGARLPALLVDQGEADQFLREQLRPELLETVCASAGQPLTLRMQPGYDHSYYFVSTFMADQLAWHAERLG</sequence>
<evidence type="ECO:0000313" key="7">
    <source>
        <dbReference type="Proteomes" id="UP000776276"/>
    </source>
</evidence>